<reference evidence="2" key="1">
    <citation type="journal article" date="2005" name="PLoS Biol.">
        <title>The genomes of Oryza sativa: a history of duplications.</title>
        <authorList>
            <person name="Yu J."/>
            <person name="Wang J."/>
            <person name="Lin W."/>
            <person name="Li S."/>
            <person name="Li H."/>
            <person name="Zhou J."/>
            <person name="Ni P."/>
            <person name="Dong W."/>
            <person name="Hu S."/>
            <person name="Zeng C."/>
            <person name="Zhang J."/>
            <person name="Zhang Y."/>
            <person name="Li R."/>
            <person name="Xu Z."/>
            <person name="Li S."/>
            <person name="Li X."/>
            <person name="Zheng H."/>
            <person name="Cong L."/>
            <person name="Lin L."/>
            <person name="Yin J."/>
            <person name="Geng J."/>
            <person name="Li G."/>
            <person name="Shi J."/>
            <person name="Liu J."/>
            <person name="Lv H."/>
            <person name="Li J."/>
            <person name="Wang J."/>
            <person name="Deng Y."/>
            <person name="Ran L."/>
            <person name="Shi X."/>
            <person name="Wang X."/>
            <person name="Wu Q."/>
            <person name="Li C."/>
            <person name="Ren X."/>
            <person name="Wang J."/>
            <person name="Wang X."/>
            <person name="Li D."/>
            <person name="Liu D."/>
            <person name="Zhang X."/>
            <person name="Ji Z."/>
            <person name="Zhao W."/>
            <person name="Sun Y."/>
            <person name="Zhang Z."/>
            <person name="Bao J."/>
            <person name="Han Y."/>
            <person name="Dong L."/>
            <person name="Ji J."/>
            <person name="Chen P."/>
            <person name="Wu S."/>
            <person name="Liu J."/>
            <person name="Xiao Y."/>
            <person name="Bu D."/>
            <person name="Tan J."/>
            <person name="Yang L."/>
            <person name="Ye C."/>
            <person name="Zhang J."/>
            <person name="Xu J."/>
            <person name="Zhou Y."/>
            <person name="Yu Y."/>
            <person name="Zhang B."/>
            <person name="Zhuang S."/>
            <person name="Wei H."/>
            <person name="Liu B."/>
            <person name="Lei M."/>
            <person name="Yu H."/>
            <person name="Li Y."/>
            <person name="Xu H."/>
            <person name="Wei S."/>
            <person name="He X."/>
            <person name="Fang L."/>
            <person name="Zhang Z."/>
            <person name="Zhang Y."/>
            <person name="Huang X."/>
            <person name="Su Z."/>
            <person name="Tong W."/>
            <person name="Li J."/>
            <person name="Tong Z."/>
            <person name="Li S."/>
            <person name="Ye J."/>
            <person name="Wang L."/>
            <person name="Fang L."/>
            <person name="Lei T."/>
            <person name="Chen C."/>
            <person name="Chen H."/>
            <person name="Xu Z."/>
            <person name="Li H."/>
            <person name="Huang H."/>
            <person name="Zhang F."/>
            <person name="Xu H."/>
            <person name="Li N."/>
            <person name="Zhao C."/>
            <person name="Li S."/>
            <person name="Dong L."/>
            <person name="Huang Y."/>
            <person name="Li L."/>
            <person name="Xi Y."/>
            <person name="Qi Q."/>
            <person name="Li W."/>
            <person name="Zhang B."/>
            <person name="Hu W."/>
            <person name="Zhang Y."/>
            <person name="Tian X."/>
            <person name="Jiao Y."/>
            <person name="Liang X."/>
            <person name="Jin J."/>
            <person name="Gao L."/>
            <person name="Zheng W."/>
            <person name="Hao B."/>
            <person name="Liu S."/>
            <person name="Wang W."/>
            <person name="Yuan L."/>
            <person name="Cao M."/>
            <person name="McDermott J."/>
            <person name="Samudrala R."/>
            <person name="Wang J."/>
            <person name="Wong G.K."/>
            <person name="Yang H."/>
        </authorList>
    </citation>
    <scope>NUCLEOTIDE SEQUENCE [LARGE SCALE GENOMIC DNA]</scope>
</reference>
<evidence type="ECO:0000313" key="2">
    <source>
        <dbReference type="EMBL" id="EEE51936.1"/>
    </source>
</evidence>
<dbReference type="InterPro" id="IPR043502">
    <property type="entry name" value="DNA/RNA_pol_sf"/>
</dbReference>
<sequence length="419" mass="47976">MATEYFEKVYMADPNLDPEQVTRLIQEKVLEEMNVKLCADFNDEEIAQALFQIGPLKSPGPDGFPARFYQRNWGTLKTYIVRAVRDFFQSGIMPEGVNNTAIVLIPKIEQPLELKDYRPISLCNVVYKVVSKCLVNRLRPVLDEVVSEEQSASIQGRMITDNALLAFECFHAIQKNKVADKAACAYKLDLSKAYDRVDWRFLEMAMNRLEVHQAEVVNEVLQCYARGTEKDKFEDKYLGFPTPEGRMHKGRFQTLQAKICKRVIQWGENYLSSGGKEILIKAVMQAIPVYVMGIFKLPDSVCEDLTRLTRNFWWGADNGRRKTHWRAWECLTKPKRNGGLGFKDIRLFNQALLARQAWRLIEFPDSLCAKVLKAKYYPHGSLIDTTFGPNASPAWRGIEHGLDLLKKGIIWRIGNGNAV</sequence>
<dbReference type="CDD" id="cd01650">
    <property type="entry name" value="RT_nLTR_like"/>
    <property type="match status" value="1"/>
</dbReference>
<dbReference type="Proteomes" id="UP000007752">
    <property type="component" value="Chromosome 11"/>
</dbReference>
<organism evidence="2">
    <name type="scientific">Oryza sativa subsp. japonica</name>
    <name type="common">Rice</name>
    <dbReference type="NCBI Taxonomy" id="39947"/>
    <lineage>
        <taxon>Eukaryota</taxon>
        <taxon>Viridiplantae</taxon>
        <taxon>Streptophyta</taxon>
        <taxon>Embryophyta</taxon>
        <taxon>Tracheophyta</taxon>
        <taxon>Spermatophyta</taxon>
        <taxon>Magnoliopsida</taxon>
        <taxon>Liliopsida</taxon>
        <taxon>Poales</taxon>
        <taxon>Poaceae</taxon>
        <taxon>BOP clade</taxon>
        <taxon>Oryzoideae</taxon>
        <taxon>Oryzeae</taxon>
        <taxon>Oryzinae</taxon>
        <taxon>Oryza</taxon>
        <taxon>Oryza sativa</taxon>
    </lineage>
</organism>
<dbReference type="AlphaFoldDB" id="B9GA80"/>
<dbReference type="PANTHER" id="PTHR33116:SF86">
    <property type="entry name" value="REVERSE TRANSCRIPTASE DOMAIN-CONTAINING PROTEIN"/>
    <property type="match status" value="1"/>
</dbReference>
<gene>
    <name evidence="2" type="ORF">OsJ_33562</name>
</gene>
<dbReference type="SUPFAM" id="SSF56672">
    <property type="entry name" value="DNA/RNA polymerases"/>
    <property type="match status" value="1"/>
</dbReference>
<proteinExistence type="predicted"/>
<protein>
    <recommendedName>
        <fullName evidence="1">Reverse transcriptase domain-containing protein</fullName>
    </recommendedName>
</protein>
<dbReference type="Pfam" id="PF00078">
    <property type="entry name" value="RVT_1"/>
    <property type="match status" value="1"/>
</dbReference>
<reference evidence="2" key="2">
    <citation type="submission" date="2008-12" db="EMBL/GenBank/DDBJ databases">
        <title>Improved gene annotation of the rice (Oryza sativa) genomes.</title>
        <authorList>
            <person name="Wang J."/>
            <person name="Li R."/>
            <person name="Fan W."/>
            <person name="Huang Q."/>
            <person name="Zhang J."/>
            <person name="Zhou Y."/>
            <person name="Hu Y."/>
            <person name="Zi S."/>
            <person name="Li J."/>
            <person name="Ni P."/>
            <person name="Zheng H."/>
            <person name="Zhang Y."/>
            <person name="Zhao M."/>
            <person name="Hao Q."/>
            <person name="McDermott J."/>
            <person name="Samudrala R."/>
            <person name="Kristiansen K."/>
            <person name="Wong G.K.-S."/>
        </authorList>
    </citation>
    <scope>NUCLEOTIDE SEQUENCE</scope>
</reference>
<dbReference type="PANTHER" id="PTHR33116">
    <property type="entry name" value="REVERSE TRANSCRIPTASE ZINC-BINDING DOMAIN-CONTAINING PROTEIN-RELATED-RELATED"/>
    <property type="match status" value="1"/>
</dbReference>
<dbReference type="InterPro" id="IPR000477">
    <property type="entry name" value="RT_dom"/>
</dbReference>
<accession>B9GA80</accession>
<evidence type="ECO:0000259" key="1">
    <source>
        <dbReference type="Pfam" id="PF00078"/>
    </source>
</evidence>
<feature type="domain" description="Reverse transcriptase" evidence="1">
    <location>
        <begin position="109"/>
        <end position="233"/>
    </location>
</feature>
<name>B9GA80_ORYSJ</name>
<dbReference type="EMBL" id="CM000148">
    <property type="protein sequence ID" value="EEE51936.1"/>
    <property type="molecule type" value="Genomic_DNA"/>
</dbReference>